<dbReference type="SUPFAM" id="SSF52058">
    <property type="entry name" value="L domain-like"/>
    <property type="match status" value="1"/>
</dbReference>
<dbReference type="Pfam" id="PF13306">
    <property type="entry name" value="LRR_5"/>
    <property type="match status" value="1"/>
</dbReference>
<organism evidence="5 6">
    <name type="scientific">Chironomus riparius</name>
    <dbReference type="NCBI Taxonomy" id="315576"/>
    <lineage>
        <taxon>Eukaryota</taxon>
        <taxon>Metazoa</taxon>
        <taxon>Ecdysozoa</taxon>
        <taxon>Arthropoda</taxon>
        <taxon>Hexapoda</taxon>
        <taxon>Insecta</taxon>
        <taxon>Pterygota</taxon>
        <taxon>Neoptera</taxon>
        <taxon>Endopterygota</taxon>
        <taxon>Diptera</taxon>
        <taxon>Nematocera</taxon>
        <taxon>Chironomoidea</taxon>
        <taxon>Chironomidae</taxon>
        <taxon>Chironominae</taxon>
        <taxon>Chironomus</taxon>
    </lineage>
</organism>
<proteinExistence type="predicted"/>
<dbReference type="PANTHER" id="PTHR24373">
    <property type="entry name" value="SLIT RELATED LEUCINE-RICH REPEAT NEURONAL PROTEIN"/>
    <property type="match status" value="1"/>
</dbReference>
<dbReference type="PANTHER" id="PTHR24373:SF275">
    <property type="entry name" value="TIR DOMAIN-CONTAINING PROTEIN"/>
    <property type="match status" value="1"/>
</dbReference>
<evidence type="ECO:0000313" key="6">
    <source>
        <dbReference type="Proteomes" id="UP001153620"/>
    </source>
</evidence>
<evidence type="ECO:0000256" key="4">
    <source>
        <dbReference type="SAM" id="SignalP"/>
    </source>
</evidence>
<name>A0A9N9S5T7_9DIPT</name>
<dbReference type="Proteomes" id="UP001153620">
    <property type="component" value="Chromosome 3"/>
</dbReference>
<feature type="signal peptide" evidence="4">
    <location>
        <begin position="1"/>
        <end position="22"/>
    </location>
</feature>
<keyword evidence="6" id="KW-1185">Reference proteome</keyword>
<gene>
    <name evidence="5" type="ORF">CHIRRI_LOCUS12326</name>
</gene>
<dbReference type="Gene3D" id="3.80.10.10">
    <property type="entry name" value="Ribonuclease Inhibitor"/>
    <property type="match status" value="1"/>
</dbReference>
<dbReference type="InterPro" id="IPR032675">
    <property type="entry name" value="LRR_dom_sf"/>
</dbReference>
<protein>
    <submittedName>
        <fullName evidence="5">Uncharacterized protein</fullName>
    </submittedName>
</protein>
<dbReference type="SMART" id="SM00369">
    <property type="entry name" value="LRR_TYP"/>
    <property type="match status" value="5"/>
</dbReference>
<evidence type="ECO:0000256" key="2">
    <source>
        <dbReference type="ARBA" id="ARBA00022729"/>
    </source>
</evidence>
<evidence type="ECO:0000313" key="5">
    <source>
        <dbReference type="EMBL" id="CAG9809505.1"/>
    </source>
</evidence>
<reference evidence="5" key="1">
    <citation type="submission" date="2022-01" db="EMBL/GenBank/DDBJ databases">
        <authorList>
            <person name="King R."/>
        </authorList>
    </citation>
    <scope>NUCLEOTIDE SEQUENCE</scope>
</reference>
<evidence type="ECO:0000256" key="1">
    <source>
        <dbReference type="ARBA" id="ARBA00022614"/>
    </source>
</evidence>
<reference evidence="5" key="2">
    <citation type="submission" date="2022-10" db="EMBL/GenBank/DDBJ databases">
        <authorList>
            <consortium name="ENA_rothamsted_submissions"/>
            <consortium name="culmorum"/>
            <person name="King R."/>
        </authorList>
    </citation>
    <scope>NUCLEOTIDE SEQUENCE</scope>
</reference>
<evidence type="ECO:0000256" key="3">
    <source>
        <dbReference type="ARBA" id="ARBA00022737"/>
    </source>
</evidence>
<dbReference type="InterPro" id="IPR003591">
    <property type="entry name" value="Leu-rich_rpt_typical-subtyp"/>
</dbReference>
<dbReference type="InterPro" id="IPR050328">
    <property type="entry name" value="Dev_Immune_Receptor"/>
</dbReference>
<dbReference type="AlphaFoldDB" id="A0A9N9S5T7"/>
<sequence length="274" mass="32654">MKLVNHLIVLIILIAFCDKTVSQQKYIRGYNSQNVWTILSMRYCTFNVLQNETIYAQDFMIFAKRSETTEAISFEGNKKIAYLPIKVYNVFPNLVAYEVFDCSLRAVKRENFERLDKLQFVGLQQNQLRHIPYDTFRALIHLQHIHLYGNELTYVEERTFETLENLRSINMKENLIDYIYEGIFDNLIELRNVSLSNNNIRVLNENHFKNNKNIEYIWMSRNKIQELSSKTFDNMRYLKYIDLRGNPCISGSYRVNKFKEMVKRIDIGCKPRHG</sequence>
<dbReference type="InterPro" id="IPR026906">
    <property type="entry name" value="LRR_5"/>
</dbReference>
<keyword evidence="2 4" id="KW-0732">Signal</keyword>
<keyword evidence="3" id="KW-0677">Repeat</keyword>
<dbReference type="EMBL" id="OU895879">
    <property type="protein sequence ID" value="CAG9809505.1"/>
    <property type="molecule type" value="Genomic_DNA"/>
</dbReference>
<dbReference type="OrthoDB" id="676979at2759"/>
<accession>A0A9N9S5T7</accession>
<feature type="chain" id="PRO_5040237386" evidence="4">
    <location>
        <begin position="23"/>
        <end position="274"/>
    </location>
</feature>
<keyword evidence="1" id="KW-0433">Leucine-rich repeat</keyword>